<dbReference type="GeneID" id="108876613"/>
<dbReference type="CDD" id="cd13194">
    <property type="entry name" value="FERM_C_ERM"/>
    <property type="match status" value="1"/>
</dbReference>
<dbReference type="InterPro" id="IPR046810">
    <property type="entry name" value="ERM_helical"/>
</dbReference>
<feature type="domain" description="FERM" evidence="5">
    <location>
        <begin position="5"/>
        <end position="295"/>
    </location>
</feature>
<dbReference type="SUPFAM" id="SSF50729">
    <property type="entry name" value="PH domain-like"/>
    <property type="match status" value="1"/>
</dbReference>
<dbReference type="Gene3D" id="3.10.20.90">
    <property type="entry name" value="Phosphatidylinositol 3-kinase Catalytic Subunit, Chain A, domain 1"/>
    <property type="match status" value="1"/>
</dbReference>
<dbReference type="InterPro" id="IPR029071">
    <property type="entry name" value="Ubiquitin-like_domsf"/>
</dbReference>
<proteinExistence type="predicted"/>
<dbReference type="GO" id="GO:0003779">
    <property type="term" value="F:actin binding"/>
    <property type="evidence" value="ECO:0007669"/>
    <property type="project" value="InterPro"/>
</dbReference>
<dbReference type="CDD" id="cd17187">
    <property type="entry name" value="FERM_F1_ERM"/>
    <property type="match status" value="1"/>
</dbReference>
<keyword evidence="2" id="KW-1003">Cell membrane</keyword>
<dbReference type="PROSITE" id="PS50057">
    <property type="entry name" value="FERM_3"/>
    <property type="match status" value="1"/>
</dbReference>
<feature type="region of interest" description="Disordered" evidence="4">
    <location>
        <begin position="312"/>
        <end position="340"/>
    </location>
</feature>
<dbReference type="SUPFAM" id="SSF48678">
    <property type="entry name" value="Moesin tail domain"/>
    <property type="match status" value="1"/>
</dbReference>
<dbReference type="GO" id="GO:0005886">
    <property type="term" value="C:plasma membrane"/>
    <property type="evidence" value="ECO:0007669"/>
    <property type="project" value="UniProtKB-SubCell"/>
</dbReference>
<dbReference type="CTD" id="403009"/>
<gene>
    <name evidence="7" type="primary">ezra</name>
</gene>
<protein>
    <submittedName>
        <fullName evidence="7">Ezrin a</fullName>
    </submittedName>
</protein>
<comment type="subcellular location">
    <subcellularLocation>
        <location evidence="1">Cell membrane</location>
        <topology evidence="1">Peripheral membrane protein</topology>
    </subcellularLocation>
</comment>
<dbReference type="FunFam" id="3.10.20.90:FF:000013">
    <property type="entry name" value="radixin isoform X1"/>
    <property type="match status" value="1"/>
</dbReference>
<dbReference type="PROSITE" id="PS00660">
    <property type="entry name" value="FERM_1"/>
    <property type="match status" value="1"/>
</dbReference>
<keyword evidence="3" id="KW-0472">Membrane</keyword>
<sequence length="587" mass="69062">MPKTVNVRVTTMDAELEFSFHPNTTGKQLFDQVARTIGLREIWYFGLQFVDAKGFITWLNPEKKVMAQDVKKETPLQFKLKAKFYPEDVTEELIQDVTRRLFFLQVKEGILGEEIYCPPESAVLLASYAIQAKYGQYNKSVHHPGYLSSERLLPKRVLEQHKLSKEQWEDRIQVWHDEHGSMLKEEAMIEYLKIAQDLEMYGVNYFEIKNKKNTDLWLGVDALGLNIYEKEDRLSPKIGFPWSEIRNISFNDKKFVIKPIDKKAPDFIFYAPRLRVNKRILQLCMGNHELYMRRRKTDTIEVQQMKAQAKEERLQKKMERDQLESEKKKREAIEREKEQMEREKQELMMRLYEFEETTKRAERELQEQLDRAMRLEEERRRVEQEAARLEAERMEAIIAKEELARQAEDQIKSQEQLAAELAEYSAKISLLEEARRVKEEEAESWHSKAKEVEESLIKTKEELHSVMSSTNSAPAAAPASSSSSSDSESDHEHSEENSTYSAELQTQGINDHRHEEERLTEAEKNERLQRQLKALSSELAQAQDENKKTQNDLLHAENVRVGRDKYKTLRQIRQGNTKQRIDEFEAL</sequence>
<dbReference type="Pfam" id="PF00769">
    <property type="entry name" value="ERM_C"/>
    <property type="match status" value="1"/>
</dbReference>
<evidence type="ECO:0000256" key="2">
    <source>
        <dbReference type="ARBA" id="ARBA00022475"/>
    </source>
</evidence>
<dbReference type="Proteomes" id="UP000694890">
    <property type="component" value="Linkage group LG19"/>
</dbReference>
<feature type="region of interest" description="Disordered" evidence="4">
    <location>
        <begin position="435"/>
        <end position="558"/>
    </location>
</feature>
<dbReference type="PRINTS" id="PR00661">
    <property type="entry name" value="ERMFAMILY"/>
</dbReference>
<dbReference type="SUPFAM" id="SSF54236">
    <property type="entry name" value="Ubiquitin-like"/>
    <property type="match status" value="1"/>
</dbReference>
<accession>A0AAJ7PF85</accession>
<dbReference type="InterPro" id="IPR011993">
    <property type="entry name" value="PH-like_dom_sf"/>
</dbReference>
<feature type="compositionally biased region" description="Basic and acidic residues" evidence="4">
    <location>
        <begin position="544"/>
        <end position="558"/>
    </location>
</feature>
<dbReference type="InterPro" id="IPR000299">
    <property type="entry name" value="FERM_domain"/>
</dbReference>
<dbReference type="SMART" id="SM01196">
    <property type="entry name" value="FERM_C"/>
    <property type="match status" value="1"/>
</dbReference>
<feature type="compositionally biased region" description="Polar residues" evidence="4">
    <location>
        <begin position="500"/>
        <end position="509"/>
    </location>
</feature>
<dbReference type="InterPro" id="IPR008954">
    <property type="entry name" value="Moesin_tail_sf"/>
</dbReference>
<dbReference type="SMART" id="SM00295">
    <property type="entry name" value="B41"/>
    <property type="match status" value="1"/>
</dbReference>
<dbReference type="InterPro" id="IPR041789">
    <property type="entry name" value="ERM_FERM_C"/>
</dbReference>
<dbReference type="FunFam" id="2.30.29.30:FF:000003">
    <property type="entry name" value="Radixin isoform 1"/>
    <property type="match status" value="1"/>
</dbReference>
<evidence type="ECO:0000256" key="1">
    <source>
        <dbReference type="ARBA" id="ARBA00004202"/>
    </source>
</evidence>
<dbReference type="Pfam" id="PF09380">
    <property type="entry name" value="FERM_C"/>
    <property type="match status" value="1"/>
</dbReference>
<dbReference type="InterPro" id="IPR035963">
    <property type="entry name" value="FERM_2"/>
</dbReference>
<dbReference type="Pfam" id="PF20492">
    <property type="entry name" value="ERM_helical"/>
    <property type="match status" value="1"/>
</dbReference>
<dbReference type="CDD" id="cd14473">
    <property type="entry name" value="FERM_B-lobe"/>
    <property type="match status" value="1"/>
</dbReference>
<dbReference type="InterPro" id="IPR018980">
    <property type="entry name" value="FERM_PH-like_C"/>
</dbReference>
<dbReference type="Pfam" id="PF09379">
    <property type="entry name" value="FERM_N"/>
    <property type="match status" value="1"/>
</dbReference>
<dbReference type="PANTHER" id="PTHR23281">
    <property type="entry name" value="MERLIN/MOESIN/EZRIN/RADIXIN"/>
    <property type="match status" value="1"/>
</dbReference>
<dbReference type="FunFam" id="1.20.5.450:FF:000001">
    <property type="entry name" value="radixin isoform X2"/>
    <property type="match status" value="1"/>
</dbReference>
<dbReference type="Gene3D" id="2.30.29.30">
    <property type="entry name" value="Pleckstrin-homology domain (PH domain)/Phosphotyrosine-binding domain (PTB)"/>
    <property type="match status" value="1"/>
</dbReference>
<dbReference type="RefSeq" id="XP_018521763.1">
    <property type="nucleotide sequence ID" value="XM_018666247.2"/>
</dbReference>
<feature type="compositionally biased region" description="Basic and acidic residues" evidence="4">
    <location>
        <begin position="510"/>
        <end position="529"/>
    </location>
</feature>
<dbReference type="InterPro" id="IPR000798">
    <property type="entry name" value="Ez/rad/moesin-like"/>
</dbReference>
<feature type="compositionally biased region" description="Basic and acidic residues" evidence="4">
    <location>
        <begin position="435"/>
        <end position="464"/>
    </location>
</feature>
<dbReference type="InterPro" id="IPR018979">
    <property type="entry name" value="FERM_N"/>
</dbReference>
<name>A0AAJ7PF85_LATCA</name>
<dbReference type="Gene3D" id="6.10.360.10">
    <property type="match status" value="1"/>
</dbReference>
<dbReference type="Pfam" id="PF00373">
    <property type="entry name" value="FERM_M"/>
    <property type="match status" value="1"/>
</dbReference>
<dbReference type="InterPro" id="IPR014352">
    <property type="entry name" value="FERM/acyl-CoA-bd_prot_sf"/>
</dbReference>
<evidence type="ECO:0000256" key="4">
    <source>
        <dbReference type="SAM" id="MobiDB-lite"/>
    </source>
</evidence>
<dbReference type="InterPro" id="IPR011259">
    <property type="entry name" value="ERM_C_dom"/>
</dbReference>
<evidence type="ECO:0000313" key="7">
    <source>
        <dbReference type="RefSeq" id="XP_018521763.1"/>
    </source>
</evidence>
<reference evidence="7" key="1">
    <citation type="submission" date="2025-08" db="UniProtKB">
        <authorList>
            <consortium name="RefSeq"/>
        </authorList>
    </citation>
    <scope>IDENTIFICATION</scope>
    <source>
        <tissue evidence="7">Brain</tissue>
    </source>
</reference>
<evidence type="ECO:0000313" key="6">
    <source>
        <dbReference type="Proteomes" id="UP000694890"/>
    </source>
</evidence>
<dbReference type="SUPFAM" id="SSF47031">
    <property type="entry name" value="Second domain of FERM"/>
    <property type="match status" value="1"/>
</dbReference>
<evidence type="ECO:0000259" key="5">
    <source>
        <dbReference type="PROSITE" id="PS50057"/>
    </source>
</evidence>
<dbReference type="PRINTS" id="PR00935">
    <property type="entry name" value="BAND41"/>
</dbReference>
<evidence type="ECO:0000256" key="3">
    <source>
        <dbReference type="ARBA" id="ARBA00023136"/>
    </source>
</evidence>
<dbReference type="InterPro" id="IPR019747">
    <property type="entry name" value="FERM_CS"/>
</dbReference>
<dbReference type="PIRSF" id="PIRSF002305">
    <property type="entry name" value="ERM"/>
    <property type="match status" value="1"/>
</dbReference>
<dbReference type="InterPro" id="IPR011174">
    <property type="entry name" value="ERM"/>
</dbReference>
<organism evidence="6 7">
    <name type="scientific">Lates calcarifer</name>
    <name type="common">Barramundi</name>
    <name type="synonym">Holocentrus calcarifer</name>
    <dbReference type="NCBI Taxonomy" id="8187"/>
    <lineage>
        <taxon>Eukaryota</taxon>
        <taxon>Metazoa</taxon>
        <taxon>Chordata</taxon>
        <taxon>Craniata</taxon>
        <taxon>Vertebrata</taxon>
        <taxon>Euteleostomi</taxon>
        <taxon>Actinopterygii</taxon>
        <taxon>Neopterygii</taxon>
        <taxon>Teleostei</taxon>
        <taxon>Neoteleostei</taxon>
        <taxon>Acanthomorphata</taxon>
        <taxon>Carangaria</taxon>
        <taxon>Carangaria incertae sedis</taxon>
        <taxon>Centropomidae</taxon>
        <taxon>Lates</taxon>
    </lineage>
</organism>
<dbReference type="AlphaFoldDB" id="A0AAJ7PF85"/>
<dbReference type="FunFam" id="1.20.80.10:FF:000002">
    <property type="entry name" value="radixin isoform X1"/>
    <property type="match status" value="1"/>
</dbReference>
<dbReference type="Gene3D" id="1.20.5.450">
    <property type="match status" value="1"/>
</dbReference>
<feature type="compositionally biased region" description="Low complexity" evidence="4">
    <location>
        <begin position="468"/>
        <end position="486"/>
    </location>
</feature>
<dbReference type="PROSITE" id="PS00661">
    <property type="entry name" value="FERM_2"/>
    <property type="match status" value="1"/>
</dbReference>
<dbReference type="Gene3D" id="1.20.80.10">
    <property type="match status" value="1"/>
</dbReference>
<dbReference type="InterPro" id="IPR019748">
    <property type="entry name" value="FERM_central"/>
</dbReference>
<dbReference type="InterPro" id="IPR019749">
    <property type="entry name" value="Band_41_domain"/>
</dbReference>
<dbReference type="KEGG" id="lcf:108876613"/>